<dbReference type="EMBL" id="JAIWYP010000013">
    <property type="protein sequence ID" value="KAH3721188.1"/>
    <property type="molecule type" value="Genomic_DNA"/>
</dbReference>
<reference evidence="1" key="2">
    <citation type="submission" date="2020-11" db="EMBL/GenBank/DDBJ databases">
        <authorList>
            <person name="McCartney M.A."/>
            <person name="Auch B."/>
            <person name="Kono T."/>
            <person name="Mallez S."/>
            <person name="Becker A."/>
            <person name="Gohl D.M."/>
            <person name="Silverstein K.A.T."/>
            <person name="Koren S."/>
            <person name="Bechman K.B."/>
            <person name="Herman A."/>
            <person name="Abrahante J.E."/>
            <person name="Garbe J."/>
        </authorList>
    </citation>
    <scope>NUCLEOTIDE SEQUENCE</scope>
    <source>
        <strain evidence="1">Duluth1</strain>
        <tissue evidence="1">Whole animal</tissue>
    </source>
</reference>
<dbReference type="AlphaFoldDB" id="A0A9D4HKV6"/>
<name>A0A9D4HKV6_DREPO</name>
<organism evidence="1 2">
    <name type="scientific">Dreissena polymorpha</name>
    <name type="common">Zebra mussel</name>
    <name type="synonym">Mytilus polymorpha</name>
    <dbReference type="NCBI Taxonomy" id="45954"/>
    <lineage>
        <taxon>Eukaryota</taxon>
        <taxon>Metazoa</taxon>
        <taxon>Spiralia</taxon>
        <taxon>Lophotrochozoa</taxon>
        <taxon>Mollusca</taxon>
        <taxon>Bivalvia</taxon>
        <taxon>Autobranchia</taxon>
        <taxon>Heteroconchia</taxon>
        <taxon>Euheterodonta</taxon>
        <taxon>Imparidentia</taxon>
        <taxon>Neoheterodontei</taxon>
        <taxon>Myida</taxon>
        <taxon>Dreissenoidea</taxon>
        <taxon>Dreissenidae</taxon>
        <taxon>Dreissena</taxon>
    </lineage>
</organism>
<dbReference type="Proteomes" id="UP000828390">
    <property type="component" value="Unassembled WGS sequence"/>
</dbReference>
<comment type="caution">
    <text evidence="1">The sequence shown here is derived from an EMBL/GenBank/DDBJ whole genome shotgun (WGS) entry which is preliminary data.</text>
</comment>
<sequence length="71" mass="8106">MHVLPKAPLLQHGAQDQRVRSERDCNTCLPTRASPGLKLAWFGHVTRHDSMCKTVLLCTLEGGRRRDRQKK</sequence>
<accession>A0A9D4HKV6</accession>
<keyword evidence="2" id="KW-1185">Reference proteome</keyword>
<protein>
    <submittedName>
        <fullName evidence="1">Uncharacterized protein</fullName>
    </submittedName>
</protein>
<reference evidence="1" key="1">
    <citation type="journal article" date="2019" name="bioRxiv">
        <title>The Genome of the Zebra Mussel, Dreissena polymorpha: A Resource for Invasive Species Research.</title>
        <authorList>
            <person name="McCartney M.A."/>
            <person name="Auch B."/>
            <person name="Kono T."/>
            <person name="Mallez S."/>
            <person name="Zhang Y."/>
            <person name="Obille A."/>
            <person name="Becker A."/>
            <person name="Abrahante J.E."/>
            <person name="Garbe J."/>
            <person name="Badalamenti J.P."/>
            <person name="Herman A."/>
            <person name="Mangelson H."/>
            <person name="Liachko I."/>
            <person name="Sullivan S."/>
            <person name="Sone E.D."/>
            <person name="Koren S."/>
            <person name="Silverstein K.A.T."/>
            <person name="Beckman K.B."/>
            <person name="Gohl D.M."/>
        </authorList>
    </citation>
    <scope>NUCLEOTIDE SEQUENCE</scope>
    <source>
        <strain evidence="1">Duluth1</strain>
        <tissue evidence="1">Whole animal</tissue>
    </source>
</reference>
<proteinExistence type="predicted"/>
<gene>
    <name evidence="1" type="ORF">DPMN_064107</name>
</gene>
<evidence type="ECO:0000313" key="1">
    <source>
        <dbReference type="EMBL" id="KAH3721188.1"/>
    </source>
</evidence>
<evidence type="ECO:0000313" key="2">
    <source>
        <dbReference type="Proteomes" id="UP000828390"/>
    </source>
</evidence>